<name>A0A0W0XLJ7_9GAMM</name>
<evidence type="ECO:0000313" key="6">
    <source>
        <dbReference type="EMBL" id="KTD45300.1"/>
    </source>
</evidence>
<dbReference type="PANTHER" id="PTHR37481">
    <property type="entry name" value="LIPOPOLYSACCHARIDE EXPORT SYSTEM PROTEIN LPTC"/>
    <property type="match status" value="1"/>
</dbReference>
<dbReference type="PROSITE" id="PS51257">
    <property type="entry name" value="PROKAR_LIPOPROTEIN"/>
    <property type="match status" value="1"/>
</dbReference>
<keyword evidence="3" id="KW-0812">Transmembrane</keyword>
<reference evidence="6 7" key="1">
    <citation type="submission" date="2015-11" db="EMBL/GenBank/DDBJ databases">
        <title>Genomic analysis of 38 Legionella species identifies large and diverse effector repertoires.</title>
        <authorList>
            <person name="Burstein D."/>
            <person name="Amaro F."/>
            <person name="Zusman T."/>
            <person name="Lifshitz Z."/>
            <person name="Cohen O."/>
            <person name="Gilbert J.A."/>
            <person name="Pupko T."/>
            <person name="Shuman H.A."/>
            <person name="Segal G."/>
        </authorList>
    </citation>
    <scope>NUCLEOTIDE SEQUENCE [LARGE SCALE GENOMIC DNA]</scope>
    <source>
        <strain evidence="6 7">CDC#1442-AUS-E</strain>
    </source>
</reference>
<dbReference type="OrthoDB" id="5731914at2"/>
<evidence type="ECO:0000256" key="5">
    <source>
        <dbReference type="ARBA" id="ARBA00023136"/>
    </source>
</evidence>
<keyword evidence="7" id="KW-1185">Reference proteome</keyword>
<dbReference type="GO" id="GO:0030288">
    <property type="term" value="C:outer membrane-bounded periplasmic space"/>
    <property type="evidence" value="ECO:0007669"/>
    <property type="project" value="TreeGrafter"/>
</dbReference>
<dbReference type="InterPro" id="IPR026265">
    <property type="entry name" value="LptC"/>
</dbReference>
<evidence type="ECO:0000256" key="2">
    <source>
        <dbReference type="ARBA" id="ARBA00022519"/>
    </source>
</evidence>
<dbReference type="RefSeq" id="WP_058508829.1">
    <property type="nucleotide sequence ID" value="NZ_CAAAIK010000004.1"/>
</dbReference>
<dbReference type="GO" id="GO:0017089">
    <property type="term" value="F:glycolipid transfer activity"/>
    <property type="evidence" value="ECO:0007669"/>
    <property type="project" value="TreeGrafter"/>
</dbReference>
<dbReference type="GO" id="GO:0015221">
    <property type="term" value="F:lipopolysaccharide transmembrane transporter activity"/>
    <property type="evidence" value="ECO:0007669"/>
    <property type="project" value="InterPro"/>
</dbReference>
<dbReference type="EMBL" id="LNYS01000025">
    <property type="protein sequence ID" value="KTD45300.1"/>
    <property type="molecule type" value="Genomic_DNA"/>
</dbReference>
<gene>
    <name evidence="6" type="primary">lptC</name>
    <name evidence="6" type="ORF">Lqui_2771</name>
</gene>
<dbReference type="InterPro" id="IPR052363">
    <property type="entry name" value="LPS_export_LptC"/>
</dbReference>
<comment type="caution">
    <text evidence="6">The sequence shown here is derived from an EMBL/GenBank/DDBJ whole genome shotgun (WGS) entry which is preliminary data.</text>
</comment>
<dbReference type="Gene3D" id="2.60.450.10">
    <property type="entry name" value="Lipopolysaccharide (LPS) transport protein A like domain"/>
    <property type="match status" value="1"/>
</dbReference>
<evidence type="ECO:0000256" key="3">
    <source>
        <dbReference type="ARBA" id="ARBA00022692"/>
    </source>
</evidence>
<protein>
    <submittedName>
        <fullName evidence="6">Lipopolysaccharide export system protein LptC</fullName>
    </submittedName>
</protein>
<dbReference type="InterPro" id="IPR010664">
    <property type="entry name" value="LipoPS_assembly_LptC-rel"/>
</dbReference>
<organism evidence="6 7">
    <name type="scientific">Legionella quinlivanii</name>
    <dbReference type="NCBI Taxonomy" id="45073"/>
    <lineage>
        <taxon>Bacteria</taxon>
        <taxon>Pseudomonadati</taxon>
        <taxon>Pseudomonadota</taxon>
        <taxon>Gammaproteobacteria</taxon>
        <taxon>Legionellales</taxon>
        <taxon>Legionellaceae</taxon>
        <taxon>Legionella</taxon>
    </lineage>
</organism>
<sequence length="192" mass="21511">MNAAKHAAWLFITLFALACSGWYFASSSSPTIKLDKQVLSIMPDAVVSGLVVRQFSKEGLLVNLLETPRLRHIPENNTHYLTAPHIIIKQNDQPGWEIRSAKAKSINGGQQINFTDEVVIHQDKSQHNEETTITTSELTYYPKTKFATTQALVNFAQPGSIVKSQGMNAYLADKRVQLSRVRATYEPKHEKS</sequence>
<keyword evidence="2" id="KW-0997">Cell inner membrane</keyword>
<dbReference type="Pfam" id="PF06835">
    <property type="entry name" value="LptC"/>
    <property type="match status" value="1"/>
</dbReference>
<dbReference type="Proteomes" id="UP000054618">
    <property type="component" value="Unassembled WGS sequence"/>
</dbReference>
<evidence type="ECO:0000256" key="4">
    <source>
        <dbReference type="ARBA" id="ARBA00022989"/>
    </source>
</evidence>
<evidence type="ECO:0000256" key="1">
    <source>
        <dbReference type="ARBA" id="ARBA00022475"/>
    </source>
</evidence>
<dbReference type="PATRIC" id="fig|45073.5.peg.2947"/>
<dbReference type="NCBIfam" id="TIGR04409">
    <property type="entry name" value="LptC_YrbK"/>
    <property type="match status" value="1"/>
</dbReference>
<accession>A0A0W0XLJ7</accession>
<keyword evidence="5" id="KW-0472">Membrane</keyword>
<keyword evidence="4" id="KW-1133">Transmembrane helix</keyword>
<dbReference type="GO" id="GO:0005886">
    <property type="term" value="C:plasma membrane"/>
    <property type="evidence" value="ECO:0007669"/>
    <property type="project" value="InterPro"/>
</dbReference>
<keyword evidence="1" id="KW-1003">Cell membrane</keyword>
<dbReference type="PANTHER" id="PTHR37481:SF1">
    <property type="entry name" value="LIPOPOLYSACCHARIDE EXPORT SYSTEM PROTEIN LPTC"/>
    <property type="match status" value="1"/>
</dbReference>
<proteinExistence type="predicted"/>
<dbReference type="AlphaFoldDB" id="A0A0W0XLJ7"/>
<dbReference type="STRING" id="45073.Lqui_2771"/>
<evidence type="ECO:0000313" key="7">
    <source>
        <dbReference type="Proteomes" id="UP000054618"/>
    </source>
</evidence>